<dbReference type="AlphaFoldDB" id="A0A1I7IG35"/>
<organism evidence="3 4">
    <name type="scientific">Alicyclobacillus macrosporangiidus</name>
    <dbReference type="NCBI Taxonomy" id="392015"/>
    <lineage>
        <taxon>Bacteria</taxon>
        <taxon>Bacillati</taxon>
        <taxon>Bacillota</taxon>
        <taxon>Bacilli</taxon>
        <taxon>Bacillales</taxon>
        <taxon>Alicyclobacillaceae</taxon>
        <taxon>Alicyclobacillus</taxon>
    </lineage>
</organism>
<dbReference type="PROSITE" id="PS51832">
    <property type="entry name" value="HD_GYP"/>
    <property type="match status" value="1"/>
</dbReference>
<dbReference type="InterPro" id="IPR037522">
    <property type="entry name" value="HD_GYP_dom"/>
</dbReference>
<evidence type="ECO:0000256" key="1">
    <source>
        <dbReference type="PROSITE-ProRule" id="PRU00339"/>
    </source>
</evidence>
<dbReference type="STRING" id="392015.SAMN05421543_106201"/>
<reference evidence="4" key="1">
    <citation type="submission" date="2016-10" db="EMBL/GenBank/DDBJ databases">
        <authorList>
            <person name="Varghese N."/>
        </authorList>
    </citation>
    <scope>NUCLEOTIDE SEQUENCE [LARGE SCALE GENOMIC DNA]</scope>
    <source>
        <strain evidence="4">DSM 17980</strain>
    </source>
</reference>
<proteinExistence type="predicted"/>
<dbReference type="PANTHER" id="PTHR45228">
    <property type="entry name" value="CYCLIC DI-GMP PHOSPHODIESTERASE TM_0186-RELATED"/>
    <property type="match status" value="1"/>
</dbReference>
<dbReference type="InterPro" id="IPR011990">
    <property type="entry name" value="TPR-like_helical_dom_sf"/>
</dbReference>
<feature type="repeat" description="TPR" evidence="1">
    <location>
        <begin position="45"/>
        <end position="78"/>
    </location>
</feature>
<dbReference type="Gene3D" id="1.25.40.10">
    <property type="entry name" value="Tetratricopeptide repeat domain"/>
    <property type="match status" value="1"/>
</dbReference>
<dbReference type="InterPro" id="IPR052020">
    <property type="entry name" value="Cyclic_di-GMP/3'3'-cGAMP_PDE"/>
</dbReference>
<dbReference type="CDD" id="cd00077">
    <property type="entry name" value="HDc"/>
    <property type="match status" value="1"/>
</dbReference>
<evidence type="ECO:0000313" key="3">
    <source>
        <dbReference type="EMBL" id="SFU71889.1"/>
    </source>
</evidence>
<keyword evidence="4" id="KW-1185">Reference proteome</keyword>
<dbReference type="SMART" id="SM00028">
    <property type="entry name" value="TPR"/>
    <property type="match status" value="2"/>
</dbReference>
<dbReference type="InterPro" id="IPR019734">
    <property type="entry name" value="TPR_rpt"/>
</dbReference>
<keyword evidence="1" id="KW-0802">TPR repeat</keyword>
<dbReference type="eggNOG" id="COG2206">
    <property type="taxonomic scope" value="Bacteria"/>
</dbReference>
<dbReference type="InterPro" id="IPR003607">
    <property type="entry name" value="HD/PDEase_dom"/>
</dbReference>
<evidence type="ECO:0000313" key="4">
    <source>
        <dbReference type="Proteomes" id="UP000183508"/>
    </source>
</evidence>
<gene>
    <name evidence="3" type="ORF">SAMN05421543_106201</name>
</gene>
<dbReference type="Gene3D" id="1.10.3210.10">
    <property type="entry name" value="Hypothetical protein af1432"/>
    <property type="match status" value="1"/>
</dbReference>
<accession>A0A1I7IG35</accession>
<dbReference type="Pfam" id="PF13181">
    <property type="entry name" value="TPR_8"/>
    <property type="match status" value="2"/>
</dbReference>
<dbReference type="SUPFAM" id="SSF109604">
    <property type="entry name" value="HD-domain/PDEase-like"/>
    <property type="match status" value="1"/>
</dbReference>
<feature type="domain" description="HD-GYP" evidence="2">
    <location>
        <begin position="308"/>
        <end position="488"/>
    </location>
</feature>
<dbReference type="RefSeq" id="WP_074951157.1">
    <property type="nucleotide sequence ID" value="NZ_FPBV01000006.1"/>
</dbReference>
<protein>
    <submittedName>
        <fullName evidence="3">Tetratricopeptide repeat-containing protein</fullName>
    </submittedName>
</protein>
<dbReference type="Pfam" id="PF13487">
    <property type="entry name" value="HD_5"/>
    <property type="match status" value="1"/>
</dbReference>
<dbReference type="Proteomes" id="UP000183508">
    <property type="component" value="Unassembled WGS sequence"/>
</dbReference>
<name>A0A1I7IG35_9BACL</name>
<evidence type="ECO:0000259" key="2">
    <source>
        <dbReference type="PROSITE" id="PS51832"/>
    </source>
</evidence>
<dbReference type="PROSITE" id="PS50005">
    <property type="entry name" value="TPR"/>
    <property type="match status" value="1"/>
</dbReference>
<dbReference type="SUPFAM" id="SSF48452">
    <property type="entry name" value="TPR-like"/>
    <property type="match status" value="1"/>
</dbReference>
<dbReference type="EMBL" id="FPBV01000006">
    <property type="protein sequence ID" value="SFU71889.1"/>
    <property type="molecule type" value="Genomic_DNA"/>
</dbReference>
<sequence length="488" mass="55248">MSTPTDWEVRLHRGVSLIRRYLLHAALDELRPDEAPDCPDPSVRAEVYHHIGRAYLGLGRYQESVRWFSNAAAAEVPPACAVRYNTNLAVAYRYIDPDRAHRLITDVLSQYDAYLTPDLRGVLYNNLSDVQWINGFYSEGYESALRSLEAFTDAGLKDGHDELYLNLGVFCIELGRYEEAKTFLLRAVTSESELALHAYTELSRLYLLQNDVASGLHWACAALPQVWSSVMHNAKREISRFCRLLALLAERAGERALAMRLMEKSQLMFGRMEMWREWMQVQAELDHLRQRPMPPRGSGQILPGLGREDVSRFLTWLEVLNAQEVLQPGFSALLDTRVQYAREIAEALGLPDEDRQTLTYACRFADYGLTAVEPEVLADPLRSPEAWRDYQQHPVLSVRMLFPLGIPSEVLSVISDHHEHVDGSGYPAGKRGDEIHPLARVFAVADHYATGVTLRDLPHSQVMAELAERSGTWYDAAIVAALESRFHA</sequence>